<feature type="domain" description="DUF7804" evidence="2">
    <location>
        <begin position="26"/>
        <end position="75"/>
    </location>
</feature>
<reference evidence="3" key="2">
    <citation type="submission" date="2021-12" db="EMBL/GenBank/DDBJ databases">
        <title>Resequencing data analysis of finger millet.</title>
        <authorList>
            <person name="Hatakeyama M."/>
            <person name="Aluri S."/>
            <person name="Balachadran M.T."/>
            <person name="Sivarajan S.R."/>
            <person name="Poveda L."/>
            <person name="Shimizu-Inatsugi R."/>
            <person name="Schlapbach R."/>
            <person name="Sreeman S.M."/>
            <person name="Shimizu K.K."/>
        </authorList>
    </citation>
    <scope>NUCLEOTIDE SEQUENCE</scope>
</reference>
<sequence>MPSEAEMQIDYPIKGIHTPRVSEDSKIMRSTGEASFLVHLFSGDDEVTVRREPTASESWPDVRRRWGSGGEQRQPKRKAVRRCGVGGAPAASSTS</sequence>
<dbReference type="InterPro" id="IPR056706">
    <property type="entry name" value="DUF7804"/>
</dbReference>
<keyword evidence="4" id="KW-1185">Reference proteome</keyword>
<evidence type="ECO:0000259" key="2">
    <source>
        <dbReference type="Pfam" id="PF25089"/>
    </source>
</evidence>
<organism evidence="3 4">
    <name type="scientific">Eleusine coracana subsp. coracana</name>
    <dbReference type="NCBI Taxonomy" id="191504"/>
    <lineage>
        <taxon>Eukaryota</taxon>
        <taxon>Viridiplantae</taxon>
        <taxon>Streptophyta</taxon>
        <taxon>Embryophyta</taxon>
        <taxon>Tracheophyta</taxon>
        <taxon>Spermatophyta</taxon>
        <taxon>Magnoliopsida</taxon>
        <taxon>Liliopsida</taxon>
        <taxon>Poales</taxon>
        <taxon>Poaceae</taxon>
        <taxon>PACMAD clade</taxon>
        <taxon>Chloridoideae</taxon>
        <taxon>Cynodonteae</taxon>
        <taxon>Eleusininae</taxon>
        <taxon>Eleusine</taxon>
    </lineage>
</organism>
<name>A0AAV5DNL2_ELECO</name>
<dbReference type="Proteomes" id="UP001054889">
    <property type="component" value="Unassembled WGS sequence"/>
</dbReference>
<evidence type="ECO:0000313" key="4">
    <source>
        <dbReference type="Proteomes" id="UP001054889"/>
    </source>
</evidence>
<gene>
    <name evidence="3" type="primary">ga30167</name>
    <name evidence="3" type="ORF">PR202_ga30167</name>
</gene>
<dbReference type="Pfam" id="PF25089">
    <property type="entry name" value="DUF7804"/>
    <property type="match status" value="1"/>
</dbReference>
<feature type="compositionally biased region" description="Basic and acidic residues" evidence="1">
    <location>
        <begin position="49"/>
        <end position="64"/>
    </location>
</feature>
<evidence type="ECO:0000256" key="1">
    <source>
        <dbReference type="SAM" id="MobiDB-lite"/>
    </source>
</evidence>
<reference evidence="3" key="1">
    <citation type="journal article" date="2018" name="DNA Res.">
        <title>Multiple hybrid de novo genome assembly of finger millet, an orphan allotetraploid crop.</title>
        <authorList>
            <person name="Hatakeyama M."/>
            <person name="Aluri S."/>
            <person name="Balachadran M.T."/>
            <person name="Sivarajan S.R."/>
            <person name="Patrignani A."/>
            <person name="Gruter S."/>
            <person name="Poveda L."/>
            <person name="Shimizu-Inatsugi R."/>
            <person name="Baeten J."/>
            <person name="Francoijs K.J."/>
            <person name="Nataraja K.N."/>
            <person name="Reddy Y.A.N."/>
            <person name="Phadnis S."/>
            <person name="Ravikumar R.L."/>
            <person name="Schlapbach R."/>
            <person name="Sreeman S.M."/>
            <person name="Shimizu K.K."/>
        </authorList>
    </citation>
    <scope>NUCLEOTIDE SEQUENCE</scope>
</reference>
<proteinExistence type="predicted"/>
<comment type="caution">
    <text evidence="3">The sequence shown here is derived from an EMBL/GenBank/DDBJ whole genome shotgun (WGS) entry which is preliminary data.</text>
</comment>
<dbReference type="EMBL" id="BQKI01000020">
    <property type="protein sequence ID" value="GJN11929.1"/>
    <property type="molecule type" value="Genomic_DNA"/>
</dbReference>
<dbReference type="AlphaFoldDB" id="A0AAV5DNL2"/>
<evidence type="ECO:0000313" key="3">
    <source>
        <dbReference type="EMBL" id="GJN11929.1"/>
    </source>
</evidence>
<protein>
    <recommendedName>
        <fullName evidence="2">DUF7804 domain-containing protein</fullName>
    </recommendedName>
</protein>
<feature type="region of interest" description="Disordered" evidence="1">
    <location>
        <begin position="49"/>
        <end position="95"/>
    </location>
</feature>
<accession>A0AAV5DNL2</accession>